<name>A0A242A5S6_9ENTE</name>
<dbReference type="Pfam" id="PF01343">
    <property type="entry name" value="Peptidase_S49"/>
    <property type="match status" value="1"/>
</dbReference>
<proteinExistence type="inferred from homology"/>
<keyword evidence="3" id="KW-0378">Hydrolase</keyword>
<organism evidence="6 7">
    <name type="scientific">Candidatus Enterococcus testudinis</name>
    <dbReference type="NCBI Taxonomy" id="1834191"/>
    <lineage>
        <taxon>Bacteria</taxon>
        <taxon>Bacillati</taxon>
        <taxon>Bacillota</taxon>
        <taxon>Bacilli</taxon>
        <taxon>Lactobacillales</taxon>
        <taxon>Enterococcaceae</taxon>
        <taxon>Enterococcus</taxon>
    </lineage>
</organism>
<dbReference type="GO" id="GO:0008236">
    <property type="term" value="F:serine-type peptidase activity"/>
    <property type="evidence" value="ECO:0007669"/>
    <property type="project" value="UniProtKB-KW"/>
</dbReference>
<keyword evidence="2" id="KW-0645">Protease</keyword>
<gene>
    <name evidence="6" type="ORF">A5886_001346</name>
</gene>
<dbReference type="Proteomes" id="UP000195043">
    <property type="component" value="Unassembled WGS sequence"/>
</dbReference>
<protein>
    <submittedName>
        <fullName evidence="6">Signal peptide peptidase SppA, 36K type</fullName>
    </submittedName>
</protein>
<dbReference type="CDD" id="cd07023">
    <property type="entry name" value="S49_Sppa_N_C"/>
    <property type="match status" value="1"/>
</dbReference>
<dbReference type="STRING" id="1834191.A5886_001346"/>
<dbReference type="EMBL" id="NGKU01000001">
    <property type="protein sequence ID" value="OTN76269.1"/>
    <property type="molecule type" value="Genomic_DNA"/>
</dbReference>
<dbReference type="AlphaFoldDB" id="A0A242A5S6"/>
<dbReference type="RefSeq" id="WP_086274245.1">
    <property type="nucleotide sequence ID" value="NZ_NGKU01000001.1"/>
</dbReference>
<dbReference type="OrthoDB" id="9764363at2"/>
<feature type="domain" description="Peptidase S49" evidence="5">
    <location>
        <begin position="132"/>
        <end position="282"/>
    </location>
</feature>
<evidence type="ECO:0000256" key="3">
    <source>
        <dbReference type="ARBA" id="ARBA00022801"/>
    </source>
</evidence>
<comment type="caution">
    <text evidence="6">The sequence shown here is derived from an EMBL/GenBank/DDBJ whole genome shotgun (WGS) entry which is preliminary data.</text>
</comment>
<reference evidence="6 7" key="1">
    <citation type="submission" date="2017-05" db="EMBL/GenBank/DDBJ databases">
        <title>The Genome Sequence of Enterococcus sp. 8G7_MSG3316.</title>
        <authorList>
            <consortium name="The Broad Institute Genomics Platform"/>
            <consortium name="The Broad Institute Genomic Center for Infectious Diseases"/>
            <person name="Earl A."/>
            <person name="Manson A."/>
            <person name="Schwartman J."/>
            <person name="Gilmore M."/>
            <person name="Abouelleil A."/>
            <person name="Cao P."/>
            <person name="Chapman S."/>
            <person name="Cusick C."/>
            <person name="Shea T."/>
            <person name="Young S."/>
            <person name="Neafsey D."/>
            <person name="Nusbaum C."/>
            <person name="Birren B."/>
        </authorList>
    </citation>
    <scope>NUCLEOTIDE SEQUENCE [LARGE SCALE GENOMIC DNA]</scope>
    <source>
        <strain evidence="6 7">8G7_MSG3316</strain>
    </source>
</reference>
<evidence type="ECO:0000313" key="7">
    <source>
        <dbReference type="Proteomes" id="UP000195043"/>
    </source>
</evidence>
<accession>A0A242A5S6</accession>
<dbReference type="InterPro" id="IPR004635">
    <property type="entry name" value="Pept_S49_SppA"/>
</dbReference>
<dbReference type="PANTHER" id="PTHR42987:SF7">
    <property type="entry name" value="SIGNAL PEPTIDE PEPTIDASE SPPA-RELATED"/>
    <property type="match status" value="1"/>
</dbReference>
<dbReference type="GO" id="GO:0006508">
    <property type="term" value="P:proteolysis"/>
    <property type="evidence" value="ECO:0007669"/>
    <property type="project" value="UniProtKB-KW"/>
</dbReference>
<dbReference type="InterPro" id="IPR002142">
    <property type="entry name" value="Peptidase_S49"/>
</dbReference>
<comment type="similarity">
    <text evidence="1">Belongs to the peptidase S49 family.</text>
</comment>
<evidence type="ECO:0000313" key="6">
    <source>
        <dbReference type="EMBL" id="OTN76269.1"/>
    </source>
</evidence>
<dbReference type="PANTHER" id="PTHR42987">
    <property type="entry name" value="PEPTIDASE S49"/>
    <property type="match status" value="1"/>
</dbReference>
<dbReference type="InterPro" id="IPR047272">
    <property type="entry name" value="S49_SppA_C"/>
</dbReference>
<dbReference type="Gene3D" id="3.90.226.10">
    <property type="entry name" value="2-enoyl-CoA Hydratase, Chain A, domain 1"/>
    <property type="match status" value="2"/>
</dbReference>
<keyword evidence="4" id="KW-0720">Serine protease</keyword>
<evidence type="ECO:0000256" key="2">
    <source>
        <dbReference type="ARBA" id="ARBA00022670"/>
    </source>
</evidence>
<evidence type="ECO:0000259" key="5">
    <source>
        <dbReference type="Pfam" id="PF01343"/>
    </source>
</evidence>
<evidence type="ECO:0000256" key="4">
    <source>
        <dbReference type="ARBA" id="ARBA00022825"/>
    </source>
</evidence>
<dbReference type="InterPro" id="IPR029045">
    <property type="entry name" value="ClpP/crotonase-like_dom_sf"/>
</dbReference>
<sequence>MNKRRWIAVGIAAGLFICSGVFSLMTTRETTEDTSALQGLNALFYGSNTIAETPVVAGDETQRIVRLTLEGTIASTSSGGLFTSETYDHQRFLEELRMIQQDPTISGILLEVNTPGGGVYESAEIARELAKIKEQEIPMYVSMKNMAASGGYYISAGADKIFATEETVTGSIGVIMSGINYAGLFEKLGIEDSTYKSGALKDVGSATREATEADKEVLQTYVDNAYGRFVSIVAEGRGMTEEAVRKIADGRIYDGQQALEVGLIDEIGFPEDALSAMQQDLHLENAEIFTYDVDNTGFAATWLGSRLAEFQGLKASNTERILELMESLGTSDAPKPLYYYGGA</sequence>
<keyword evidence="7" id="KW-1185">Reference proteome</keyword>
<dbReference type="NCBIfam" id="TIGR00706">
    <property type="entry name" value="SppA_dom"/>
    <property type="match status" value="1"/>
</dbReference>
<evidence type="ECO:0000256" key="1">
    <source>
        <dbReference type="ARBA" id="ARBA00008683"/>
    </source>
</evidence>
<dbReference type="SUPFAM" id="SSF52096">
    <property type="entry name" value="ClpP/crotonase"/>
    <property type="match status" value="1"/>
</dbReference>